<sequence>MKDSVKLLNLLLAFVLVLGISSCGDDEPEIDGPSVTQPDAVSVTEGESITITFSATIAAGYASNSVTATGGTAEVTEAPEAGATTGTFTISFQATTAGAGSVTLTVVDANGKSGNNTAVITIEQEPTTITVSDNISGTETWETGKTYILGGRITVLSGATLNIQPGVVVKGQAGTGANATALLVARGGKLNAAGTASMPIIFTSIADEITPEDVAAGNFASPNLTADVSGLWGGVIILGKAKISASNKTSGSDVSEVQIEGIPTSDSNGLYGGNDDDDNSGTITYISIRHGGSNIGNGNEINGLTLGGVGRGTTINHVEVVANQDDGIEFFGGTVNVNNAVVWNINDDGIDTDQSWAGKLENFVVIAPNTSEAHCFELDGPEGTYEAGHTIKNGTVVASAGDRKATDLINVDDNSIVALENIFITGLKTGQDINRTTASGVTFTKIELNVPSGSTLQDFVTGTIPSGVTAAATPSAGVGADLSVFAWTWASTATEWPGN</sequence>
<dbReference type="RefSeq" id="WP_189628889.1">
    <property type="nucleotide sequence ID" value="NZ_BNAG01000001.1"/>
</dbReference>
<keyword evidence="1" id="KW-0732">Signal</keyword>
<gene>
    <name evidence="2" type="ORF">GCM10011340_07980</name>
</gene>
<evidence type="ECO:0000313" key="2">
    <source>
        <dbReference type="EMBL" id="GHE55605.1"/>
    </source>
</evidence>
<evidence type="ECO:0000313" key="3">
    <source>
        <dbReference type="Proteomes" id="UP000658258"/>
    </source>
</evidence>
<comment type="caution">
    <text evidence="2">The sequence shown here is derived from an EMBL/GenBank/DDBJ whole genome shotgun (WGS) entry which is preliminary data.</text>
</comment>
<organism evidence="2 3">
    <name type="scientific">Roseivirga thermotolerans</name>
    <dbReference type="NCBI Taxonomy" id="1758176"/>
    <lineage>
        <taxon>Bacteria</taxon>
        <taxon>Pseudomonadati</taxon>
        <taxon>Bacteroidota</taxon>
        <taxon>Cytophagia</taxon>
        <taxon>Cytophagales</taxon>
        <taxon>Roseivirgaceae</taxon>
        <taxon>Roseivirga</taxon>
    </lineage>
</organism>
<dbReference type="EMBL" id="BNAG01000001">
    <property type="protein sequence ID" value="GHE55605.1"/>
    <property type="molecule type" value="Genomic_DNA"/>
</dbReference>
<name>A0ABQ3I1I3_9BACT</name>
<feature type="chain" id="PRO_5045904813" evidence="1">
    <location>
        <begin position="25"/>
        <end position="499"/>
    </location>
</feature>
<feature type="signal peptide" evidence="1">
    <location>
        <begin position="1"/>
        <end position="24"/>
    </location>
</feature>
<proteinExistence type="predicted"/>
<accession>A0ABQ3I1I3</accession>
<dbReference type="PROSITE" id="PS51257">
    <property type="entry name" value="PROKAR_LIPOPROTEIN"/>
    <property type="match status" value="1"/>
</dbReference>
<dbReference type="Proteomes" id="UP000658258">
    <property type="component" value="Unassembled WGS sequence"/>
</dbReference>
<keyword evidence="3" id="KW-1185">Reference proteome</keyword>
<protein>
    <submittedName>
        <fullName evidence="2">Uncharacterized protein</fullName>
    </submittedName>
</protein>
<dbReference type="PANTHER" id="PTHR41339:SF1">
    <property type="entry name" value="SECRETED PROTEIN"/>
    <property type="match status" value="1"/>
</dbReference>
<evidence type="ECO:0000256" key="1">
    <source>
        <dbReference type="SAM" id="SignalP"/>
    </source>
</evidence>
<dbReference type="PANTHER" id="PTHR41339">
    <property type="entry name" value="LIPL48"/>
    <property type="match status" value="1"/>
</dbReference>
<reference evidence="3" key="1">
    <citation type="journal article" date="2019" name="Int. J. Syst. Evol. Microbiol.">
        <title>The Global Catalogue of Microorganisms (GCM) 10K type strain sequencing project: providing services to taxonomists for standard genome sequencing and annotation.</title>
        <authorList>
            <consortium name="The Broad Institute Genomics Platform"/>
            <consortium name="The Broad Institute Genome Sequencing Center for Infectious Disease"/>
            <person name="Wu L."/>
            <person name="Ma J."/>
        </authorList>
    </citation>
    <scope>NUCLEOTIDE SEQUENCE [LARGE SCALE GENOMIC DNA]</scope>
    <source>
        <strain evidence="3">CGMCC 1.15111</strain>
    </source>
</reference>